<evidence type="ECO:0000313" key="2">
    <source>
        <dbReference type="Proteomes" id="UP000324632"/>
    </source>
</evidence>
<gene>
    <name evidence="1" type="ORF">E1301_Tti006869</name>
</gene>
<evidence type="ECO:0000313" key="1">
    <source>
        <dbReference type="EMBL" id="KAA0703334.1"/>
    </source>
</evidence>
<protein>
    <submittedName>
        <fullName evidence="1">Uncharacterized protein</fullName>
    </submittedName>
</protein>
<accession>A0A5A9N002</accession>
<comment type="caution">
    <text evidence="1">The sequence shown here is derived from an EMBL/GenBank/DDBJ whole genome shotgun (WGS) entry which is preliminary data.</text>
</comment>
<dbReference type="Proteomes" id="UP000324632">
    <property type="component" value="Chromosome 24"/>
</dbReference>
<dbReference type="AlphaFoldDB" id="A0A5A9N002"/>
<sequence length="298" mass="34836">MKRINVRGFEETYFDGQHLTLSDLKKEKIEHKYLFNSNIAAYPESVEFHGEKVSHVTGRCGLEGIFKDLGFRQTSDTSHFLWWELSITTDEICSAEQRFLTSLLPRTHIGNQLPFLEYFTSKAFQKESPYGNFRFTFSIRELLFHYADQLCHGKSPVLRVYETVLYQQEILYTIVVHPLNIHCYDDYPRLPSFGDGVCGYADGSIWWRCQSPSETYIHRLNVNWNKQFYVWDHVCLALHMEPGWMLHVDQDRLFKRLNVCEVSQRHLIKPPETPLSLNEADNILTNLKAGIGYAGVRD</sequence>
<keyword evidence="2" id="KW-1185">Reference proteome</keyword>
<dbReference type="EMBL" id="SOYY01000024">
    <property type="protein sequence ID" value="KAA0703334.1"/>
    <property type="molecule type" value="Genomic_DNA"/>
</dbReference>
<name>A0A5A9N002_9TELE</name>
<organism evidence="1 2">
    <name type="scientific">Triplophysa tibetana</name>
    <dbReference type="NCBI Taxonomy" id="1572043"/>
    <lineage>
        <taxon>Eukaryota</taxon>
        <taxon>Metazoa</taxon>
        <taxon>Chordata</taxon>
        <taxon>Craniata</taxon>
        <taxon>Vertebrata</taxon>
        <taxon>Euteleostomi</taxon>
        <taxon>Actinopterygii</taxon>
        <taxon>Neopterygii</taxon>
        <taxon>Teleostei</taxon>
        <taxon>Ostariophysi</taxon>
        <taxon>Cypriniformes</taxon>
        <taxon>Nemacheilidae</taxon>
        <taxon>Triplophysa</taxon>
    </lineage>
</organism>
<reference evidence="1 2" key="1">
    <citation type="journal article" date="2019" name="Mol. Ecol. Resour.">
        <title>Chromosome-level genome assembly of Triplophysa tibetana, a fish adapted to the harsh high-altitude environment of the Tibetan Plateau.</title>
        <authorList>
            <person name="Yang X."/>
            <person name="Liu H."/>
            <person name="Ma Z."/>
            <person name="Zou Y."/>
            <person name="Zou M."/>
            <person name="Mao Y."/>
            <person name="Li X."/>
            <person name="Wang H."/>
            <person name="Chen T."/>
            <person name="Wang W."/>
            <person name="Yang R."/>
        </authorList>
    </citation>
    <scope>NUCLEOTIDE SEQUENCE [LARGE SCALE GENOMIC DNA]</scope>
    <source>
        <strain evidence="1">TTIB1903HZAU</strain>
        <tissue evidence="1">Muscle</tissue>
    </source>
</reference>
<proteinExistence type="predicted"/>